<gene>
    <name evidence="1" type="ORF">SPM_002800</name>
</gene>
<name>A0AAI9T474_SPIME</name>
<dbReference type="EMBL" id="AGBZ02000001">
    <property type="protein sequence ID" value="KAI93153.1"/>
    <property type="molecule type" value="Genomic_DNA"/>
</dbReference>
<evidence type="ECO:0000313" key="2">
    <source>
        <dbReference type="Proteomes" id="UP000004057"/>
    </source>
</evidence>
<dbReference type="RefSeq" id="WP_004028083.1">
    <property type="nucleotide sequence ID" value="NZ_AGBZ02000001.1"/>
</dbReference>
<sequence>MNLNKNNSKEAIQINNQVLYTAMRMASTDSKVIKRKIQELDKWFIFPFVITNGVIPMTTSGYKPINSIPQDYSDFTLAITGNATIIAQWKNAFKLEQVNKGTKENNFKDADNFYTKIINPMNYPTNRGDMYEAYLQNSTSDAYFSNQGTPDPVFQGISTQRQYTLLSTEKQFGQNDELSLYIVLNNNNENIGGETINTYEYNQSIQWLYISNITDYYDPFDNKKFLFQEITFSSVNDQLSKSGMAIWQKIQHGAIGEGYFFPRIINGVVDYDPALAKDIGVKWIDLKVLGLTAFTSLTMIGRPVKAGQINTRVYQPRDLLFSDELSGMPDTLLTNSNPANVLYNLQGLKPVNQTTYGEWTNIFNALADPLAKKNAEGVLKSELESTRKTNPNKIPFWDSGLQFKPSGVYDTRQIRKFIYQDPEYKKAPFGVASFDYSSLKSSSFHDILNANRYTHSSISLLPWDVNEFTKFSINNLPIVGKIISFFDLGLPVKLMSQKNTSLIPKIAQLNAFIDYLSYEIIQESLWGDRRGKFDIAGQGYIPYDMFRNETEDQVGALLGSNSLTFGCMLKLTDKIRTHYYSSTGDDLGTKIYSTIDLGQNRIDINGGNDEIVILSQDFQALDKDTKLTNLDNKLEFNPTVDGTLESYVIDLINLQTIGKTNFKITTYSENPFTLNDNITAFQNFQGEWQTMAKFIKPNGNVQAWNSIIKTSALDYDLSEETTFFYPKAVLPPDPFTYKEIIIDLIKPQGILKGAPNDTIATNTFKCQQLGIIIPSSKTLDYMNIDFNIDIDLANMVDPTIKTVNQFKRAYSTILFPNQLSLQFTMIPPTLLKYTSSSGEIYNGFDDNSINNLLLGTGSTNCNGSQDKILNAKEYRIGNSQSSSITWNIKSVSIANITDTGYTQSFTCANSTTDNKVISSSWTLANNDMTVEVYSLLTSPQQNSQNATITFYLYDNPLRMKIIFSKKVMQEVVINGQLWKGAIYNGKSKTYSYIGGIDLKNNSQSTNFNIKLVPSN</sequence>
<accession>A0AAI9T474</accession>
<protein>
    <submittedName>
        <fullName evidence="1">Uncharacterized protein</fullName>
    </submittedName>
</protein>
<comment type="caution">
    <text evidence="1">The sequence shown here is derived from an EMBL/GenBank/DDBJ whole genome shotgun (WGS) entry which is preliminary data.</text>
</comment>
<dbReference type="Proteomes" id="UP000004057">
    <property type="component" value="Unassembled WGS sequence"/>
</dbReference>
<reference evidence="1 2" key="1">
    <citation type="journal article" date="2012" name="J. Proteome Res.">
        <title>Application of Spiroplasma melliferum proteogenomic profiling for the discovery of virulence factors and pathogenicity mechanisms in host-associated spiroplasmas.</title>
        <authorList>
            <person name="Alexeev D."/>
            <person name="Kostrjukova E."/>
            <person name="Aliper A."/>
            <person name="Popenko A."/>
            <person name="Bazaleev N."/>
            <person name="Tyakht A."/>
            <person name="Selezneva O."/>
            <person name="Akopian T."/>
            <person name="Prichodko E."/>
            <person name="Kondratov I."/>
            <person name="Chukin M."/>
            <person name="Demina I."/>
            <person name="Galyamina M."/>
            <person name="Kamashev D."/>
            <person name="Vanyushkina A."/>
            <person name="Ladygina V."/>
            <person name="Levitskii S."/>
            <person name="Lazarev V."/>
            <person name="Govorun V."/>
        </authorList>
    </citation>
    <scope>NUCLEOTIDE SEQUENCE [LARGE SCALE GENOMIC DNA]</scope>
    <source>
        <strain evidence="1 2">KC3</strain>
    </source>
</reference>
<dbReference type="AlphaFoldDB" id="A0AAI9T474"/>
<proteinExistence type="predicted"/>
<evidence type="ECO:0000313" key="1">
    <source>
        <dbReference type="EMBL" id="KAI93153.1"/>
    </source>
</evidence>
<organism evidence="1 2">
    <name type="scientific">Spiroplasma melliferum KC3</name>
    <dbReference type="NCBI Taxonomy" id="570509"/>
    <lineage>
        <taxon>Bacteria</taxon>
        <taxon>Bacillati</taxon>
        <taxon>Mycoplasmatota</taxon>
        <taxon>Mollicutes</taxon>
        <taxon>Entomoplasmatales</taxon>
        <taxon>Spiroplasmataceae</taxon>
        <taxon>Spiroplasma</taxon>
    </lineage>
</organism>